<protein>
    <submittedName>
        <fullName evidence="2">16145_t:CDS:1</fullName>
    </submittedName>
</protein>
<evidence type="ECO:0000256" key="1">
    <source>
        <dbReference type="SAM" id="MobiDB-lite"/>
    </source>
</evidence>
<feature type="compositionally biased region" description="Polar residues" evidence="1">
    <location>
        <begin position="182"/>
        <end position="192"/>
    </location>
</feature>
<sequence>MSSIQDYSASEIQQDVAEFISNFEDYGIDDINAPANNMFESHIQAEFLDQPYNDYSETGINASANNMFESHIQAEFLDQAYNDYSETGINAPANNMFESHIQAVESINQNQYPTFHSHSSEASVLYDNTDINMSDNYGSLIQELNELPNILMSTYVNNFHVTLTTSNNMSDYQGFDANTKSYRNGSSQSSESCGGAEVTENKSPYSGSSDTTVPASSPNQAMEFSSFPFSNSSFIPEVSGSSTNTSTFQNSSPNQASASSDTIALNTNTSYCQVHSPNNKNFSTTITPVSSQLDKSCKETQLWKKGATKSLLSCLKEKKKDVQLLVSRGKVAKKVGKPLWKRVSIWLKNDQYNITETQCKLKLKSIKRDRKQTLSISLDEILRKIRSSLTPKILRI</sequence>
<name>A0A9N9EYB4_FUNMO</name>
<dbReference type="AlphaFoldDB" id="A0A9N9EYB4"/>
<keyword evidence="3" id="KW-1185">Reference proteome</keyword>
<feature type="region of interest" description="Disordered" evidence="1">
    <location>
        <begin position="182"/>
        <end position="220"/>
    </location>
</feature>
<proteinExistence type="predicted"/>
<evidence type="ECO:0000313" key="3">
    <source>
        <dbReference type="Proteomes" id="UP000789375"/>
    </source>
</evidence>
<dbReference type="Proteomes" id="UP000789375">
    <property type="component" value="Unassembled WGS sequence"/>
</dbReference>
<feature type="compositionally biased region" description="Polar residues" evidence="1">
    <location>
        <begin position="201"/>
        <end position="220"/>
    </location>
</feature>
<reference evidence="2" key="1">
    <citation type="submission" date="2021-06" db="EMBL/GenBank/DDBJ databases">
        <authorList>
            <person name="Kallberg Y."/>
            <person name="Tangrot J."/>
            <person name="Rosling A."/>
        </authorList>
    </citation>
    <scope>NUCLEOTIDE SEQUENCE</scope>
    <source>
        <strain evidence="2">87-6 pot B 2015</strain>
    </source>
</reference>
<gene>
    <name evidence="2" type="ORF">FMOSSE_LOCUS3876</name>
</gene>
<dbReference type="EMBL" id="CAJVPP010000615">
    <property type="protein sequence ID" value="CAG8497844.1"/>
    <property type="molecule type" value="Genomic_DNA"/>
</dbReference>
<organism evidence="2 3">
    <name type="scientific">Funneliformis mosseae</name>
    <name type="common">Endomycorrhizal fungus</name>
    <name type="synonym">Glomus mosseae</name>
    <dbReference type="NCBI Taxonomy" id="27381"/>
    <lineage>
        <taxon>Eukaryota</taxon>
        <taxon>Fungi</taxon>
        <taxon>Fungi incertae sedis</taxon>
        <taxon>Mucoromycota</taxon>
        <taxon>Glomeromycotina</taxon>
        <taxon>Glomeromycetes</taxon>
        <taxon>Glomerales</taxon>
        <taxon>Glomeraceae</taxon>
        <taxon>Funneliformis</taxon>
    </lineage>
</organism>
<comment type="caution">
    <text evidence="2">The sequence shown here is derived from an EMBL/GenBank/DDBJ whole genome shotgun (WGS) entry which is preliminary data.</text>
</comment>
<evidence type="ECO:0000313" key="2">
    <source>
        <dbReference type="EMBL" id="CAG8497844.1"/>
    </source>
</evidence>
<accession>A0A9N9EYB4</accession>
<feature type="region of interest" description="Disordered" evidence="1">
    <location>
        <begin position="240"/>
        <end position="260"/>
    </location>
</feature>